<evidence type="ECO:0000313" key="4">
    <source>
        <dbReference type="Proteomes" id="UP001254488"/>
    </source>
</evidence>
<evidence type="ECO:0000256" key="1">
    <source>
        <dbReference type="PROSITE-ProRule" id="PRU00339"/>
    </source>
</evidence>
<dbReference type="Gene3D" id="1.25.40.10">
    <property type="entry name" value="Tetratricopeptide repeat domain"/>
    <property type="match status" value="7"/>
</dbReference>
<dbReference type="Pfam" id="PF12895">
    <property type="entry name" value="ANAPC3"/>
    <property type="match status" value="1"/>
</dbReference>
<sequence>MLKNLIALGIALLVIITSSAQQTQAFTNDLVDYNKAIELYKNNQFLAAQNLFTRVKNEAKDQTVKGDCAYYIANCAVRLNQQNADQLMESFVEEYPTSIKKNEAYINVANYYFENGRYSYARKWFDKVDEASIPRGEREKFYFNNGYAYFKAKRYNEAKKYFNRVSTSQKYGSQAKYYLGFIAYEGDEYEEATELFDEVKDEERYSKDLSYYQADLNFKLGKFQKAIDLGKEQFDASTPKEKSELSKIIGESYFNLEQYAEAIPYLQGYNGRRGKWNNTDYYQLGYAYYKQRDYKNAINEFNKIIDGRNEVAQNAYYHLAKSYLELDQKQQALNAFKNASEMDFSLQIQEDAYLNYAKLSYEIGNSYQSVPQVISGFIETYPDNQNNDILKDLLIDSYITSKNYKAALELLESNKSFENKLAYQKVAFFRGIELYNEGDYREAISFFNKSLKEPRDATYTARATYWKAESDYNLSNFEASLIGYKQYLQLPEASTTPEYKTIKYNLAYNQFKLKNYSEAITNFKSYASSTNAEAARKQDTYLRLGDSYFVTSQYWPAMENYNKAIESGTADKDYASFQKAISYGFVDRIQKKIEELNAFVGAYQNSVYKDDALYELGNTYVSQDNTANALKTYDRLLREQPKSSFASRTLLKKALIFDNTGKSNDALSIFKKVAKDYPSTPEALQAVASAKIIYIDQGNVDEYASWVNTLDFVQVEDAELDDATYQAAEQPYLENKPKQAITRFSEYLSKFPNGQHTLQAHFYLAQLYFADDKKEEAIPYYEFVVSKERSEFSEQALARVSEIYLSKKDYQKAITFLKRLETEADFPQNIIFAQTNSMKASYELKKYSQAVSYAEKVLQNIKIDNNIKSDAQIIIARSAIKTNDEEKAKSAYAEVSKIATGQLAAEALYYDAYFKNKDAAYEASNASVQKLAKDYSGYKYYGAKGLVLMAKNFYALKDAYQATYILESVITNFEDYPDVVNEAKVELDKIKNAEAKTNASVETDEN</sequence>
<organism evidence="3 4">
    <name type="scientific">Patiriisocius hiemis</name>
    <dbReference type="NCBI Taxonomy" id="3075604"/>
    <lineage>
        <taxon>Bacteria</taxon>
        <taxon>Pseudomonadati</taxon>
        <taxon>Bacteroidota</taxon>
        <taxon>Flavobacteriia</taxon>
        <taxon>Flavobacteriales</taxon>
        <taxon>Flavobacteriaceae</taxon>
        <taxon>Patiriisocius</taxon>
    </lineage>
</organism>
<dbReference type="PANTHER" id="PTHR12558">
    <property type="entry name" value="CELL DIVISION CYCLE 16,23,27"/>
    <property type="match status" value="1"/>
</dbReference>
<protein>
    <submittedName>
        <fullName evidence="3">Tetratricopeptide repeat protein</fullName>
    </submittedName>
</protein>
<feature type="chain" id="PRO_5046943859" evidence="2">
    <location>
        <begin position="21"/>
        <end position="1006"/>
    </location>
</feature>
<dbReference type="SUPFAM" id="SSF48452">
    <property type="entry name" value="TPR-like"/>
    <property type="match status" value="3"/>
</dbReference>
<feature type="repeat" description="TPR" evidence="1">
    <location>
        <begin position="538"/>
        <end position="571"/>
    </location>
</feature>
<accession>A0ABU2YI06</accession>
<name>A0ABU2YI06_9FLAO</name>
<dbReference type="PROSITE" id="PS50005">
    <property type="entry name" value="TPR"/>
    <property type="match status" value="4"/>
</dbReference>
<comment type="caution">
    <text evidence="3">The sequence shown here is derived from an EMBL/GenBank/DDBJ whole genome shotgun (WGS) entry which is preliminary data.</text>
</comment>
<keyword evidence="2" id="KW-0732">Signal</keyword>
<dbReference type="SMART" id="SM00028">
    <property type="entry name" value="TPR"/>
    <property type="match status" value="12"/>
</dbReference>
<gene>
    <name evidence="3" type="ORF">RM538_11885</name>
</gene>
<dbReference type="EMBL" id="JAVRHZ010000008">
    <property type="protein sequence ID" value="MDT0556708.1"/>
    <property type="molecule type" value="Genomic_DNA"/>
</dbReference>
<feature type="repeat" description="TPR" evidence="1">
    <location>
        <begin position="610"/>
        <end position="643"/>
    </location>
</feature>
<feature type="repeat" description="TPR" evidence="1">
    <location>
        <begin position="278"/>
        <end position="311"/>
    </location>
</feature>
<dbReference type="PANTHER" id="PTHR12558:SF13">
    <property type="entry name" value="CELL DIVISION CYCLE PROTEIN 27 HOMOLOG"/>
    <property type="match status" value="1"/>
</dbReference>
<dbReference type="InterPro" id="IPR011990">
    <property type="entry name" value="TPR-like_helical_dom_sf"/>
</dbReference>
<dbReference type="SUPFAM" id="SSF81901">
    <property type="entry name" value="HCP-like"/>
    <property type="match status" value="1"/>
</dbReference>
<dbReference type="Pfam" id="PF13174">
    <property type="entry name" value="TPR_6"/>
    <property type="match status" value="3"/>
</dbReference>
<dbReference type="RefSeq" id="WP_311333659.1">
    <property type="nucleotide sequence ID" value="NZ_JAVRHZ010000008.1"/>
</dbReference>
<dbReference type="InterPro" id="IPR019734">
    <property type="entry name" value="TPR_rpt"/>
</dbReference>
<feature type="signal peptide" evidence="2">
    <location>
        <begin position="1"/>
        <end position="20"/>
    </location>
</feature>
<evidence type="ECO:0000313" key="3">
    <source>
        <dbReference type="EMBL" id="MDT0556708.1"/>
    </source>
</evidence>
<keyword evidence="4" id="KW-1185">Reference proteome</keyword>
<proteinExistence type="predicted"/>
<feature type="repeat" description="TPR" evidence="1">
    <location>
        <begin position="313"/>
        <end position="346"/>
    </location>
</feature>
<evidence type="ECO:0000256" key="2">
    <source>
        <dbReference type="SAM" id="SignalP"/>
    </source>
</evidence>
<reference evidence="3 4" key="1">
    <citation type="submission" date="2023-09" db="EMBL/GenBank/DDBJ databases">
        <authorList>
            <person name="Rey-Velasco X."/>
        </authorList>
    </citation>
    <scope>NUCLEOTIDE SEQUENCE [LARGE SCALE GENOMIC DNA]</scope>
    <source>
        <strain evidence="3 4">W242</strain>
    </source>
</reference>
<dbReference type="Proteomes" id="UP001254488">
    <property type="component" value="Unassembled WGS sequence"/>
</dbReference>
<keyword evidence="1" id="KW-0802">TPR repeat</keyword>
<dbReference type="Pfam" id="PF13432">
    <property type="entry name" value="TPR_16"/>
    <property type="match status" value="1"/>
</dbReference>